<evidence type="ECO:0000256" key="8">
    <source>
        <dbReference type="ARBA" id="ARBA00022801"/>
    </source>
</evidence>
<dbReference type="GO" id="GO:0005886">
    <property type="term" value="C:plasma membrane"/>
    <property type="evidence" value="ECO:0007669"/>
    <property type="project" value="UniProtKB-SubCell"/>
</dbReference>
<dbReference type="GO" id="GO:0009252">
    <property type="term" value="P:peptidoglycan biosynthetic process"/>
    <property type="evidence" value="ECO:0007669"/>
    <property type="project" value="UniProtKB-UniRule"/>
</dbReference>
<dbReference type="Gene3D" id="3.90.1310.10">
    <property type="entry name" value="Penicillin-binding protein 2a (Domain 2)"/>
    <property type="match status" value="1"/>
</dbReference>
<dbReference type="InterPro" id="IPR012338">
    <property type="entry name" value="Beta-lactam/transpept-like"/>
</dbReference>
<protein>
    <recommendedName>
        <fullName evidence="14">Peptidoglycan D,D-transpeptidase MrdA</fullName>
        <ecNumber evidence="14">3.4.16.4</ecNumber>
    </recommendedName>
    <alternativeName>
        <fullName evidence="14">Penicillin-binding protein 2</fullName>
        <shortName evidence="14">PBP-2</shortName>
    </alternativeName>
</protein>
<dbReference type="GO" id="GO:0008658">
    <property type="term" value="F:penicillin binding"/>
    <property type="evidence" value="ECO:0007669"/>
    <property type="project" value="InterPro"/>
</dbReference>
<gene>
    <name evidence="14 18" type="primary">mrdA</name>
    <name evidence="18" type="ORF">GCM10011450_26100</name>
</gene>
<comment type="similarity">
    <text evidence="14">Belongs to the transpeptidase family. MrdA subfamily.</text>
</comment>
<dbReference type="PANTHER" id="PTHR30627:SF2">
    <property type="entry name" value="PEPTIDOGLYCAN D,D-TRANSPEPTIDASE MRDA"/>
    <property type="match status" value="1"/>
</dbReference>
<reference evidence="18" key="1">
    <citation type="journal article" date="2014" name="Int. J. Syst. Evol. Microbiol.">
        <title>Complete genome sequence of Corynebacterium casei LMG S-19264T (=DSM 44701T), isolated from a smear-ripened cheese.</title>
        <authorList>
            <consortium name="US DOE Joint Genome Institute (JGI-PGF)"/>
            <person name="Walter F."/>
            <person name="Albersmeier A."/>
            <person name="Kalinowski J."/>
            <person name="Ruckert C."/>
        </authorList>
    </citation>
    <scope>NUCLEOTIDE SEQUENCE</scope>
    <source>
        <strain evidence="18">KCTC 23732</strain>
    </source>
</reference>
<accession>A0A918JPZ6</accession>
<dbReference type="Proteomes" id="UP000608345">
    <property type="component" value="Unassembled WGS sequence"/>
</dbReference>
<evidence type="ECO:0000313" key="18">
    <source>
        <dbReference type="EMBL" id="GGW95110.1"/>
    </source>
</evidence>
<comment type="catalytic activity">
    <reaction evidence="14">
        <text>Preferential cleavage: (Ac)2-L-Lys-D-Ala-|-D-Ala. Also transpeptidation of peptidyl-alanyl moieties that are N-acyl substituents of D-alanine.</text>
        <dbReference type="EC" id="3.4.16.4"/>
    </reaction>
</comment>
<comment type="subcellular location">
    <subcellularLocation>
        <location evidence="14">Cell inner membrane</location>
        <topology evidence="14">Single-pass membrane protein</topology>
    </subcellularLocation>
    <subcellularLocation>
        <location evidence="2">Cell membrane</location>
    </subcellularLocation>
    <subcellularLocation>
        <location evidence="1">Membrane</location>
        <topology evidence="1">Single-pass membrane protein</topology>
    </subcellularLocation>
</comment>
<evidence type="ECO:0000256" key="13">
    <source>
        <dbReference type="ARBA" id="ARBA00023316"/>
    </source>
</evidence>
<dbReference type="InterPro" id="IPR050515">
    <property type="entry name" value="Beta-lactam/transpept"/>
</dbReference>
<evidence type="ECO:0000256" key="10">
    <source>
        <dbReference type="ARBA" id="ARBA00022984"/>
    </source>
</evidence>
<evidence type="ECO:0000259" key="17">
    <source>
        <dbReference type="Pfam" id="PF03717"/>
    </source>
</evidence>
<evidence type="ECO:0000256" key="2">
    <source>
        <dbReference type="ARBA" id="ARBA00004236"/>
    </source>
</evidence>
<dbReference type="GO" id="GO:0008360">
    <property type="term" value="P:regulation of cell shape"/>
    <property type="evidence" value="ECO:0007669"/>
    <property type="project" value="UniProtKB-KW"/>
</dbReference>
<evidence type="ECO:0000256" key="1">
    <source>
        <dbReference type="ARBA" id="ARBA00004167"/>
    </source>
</evidence>
<dbReference type="Gene3D" id="3.30.1390.30">
    <property type="entry name" value="Penicillin-binding protein 2a, domain 3"/>
    <property type="match status" value="1"/>
</dbReference>
<feature type="active site" description="Acyl-ester intermediate" evidence="14">
    <location>
        <position position="332"/>
    </location>
</feature>
<evidence type="ECO:0000256" key="6">
    <source>
        <dbReference type="ARBA" id="ARBA00022670"/>
    </source>
</evidence>
<reference evidence="18" key="2">
    <citation type="submission" date="2020-09" db="EMBL/GenBank/DDBJ databases">
        <authorList>
            <person name="Sun Q."/>
            <person name="Kim S."/>
        </authorList>
    </citation>
    <scope>NUCLEOTIDE SEQUENCE</scope>
    <source>
        <strain evidence="18">KCTC 23732</strain>
    </source>
</reference>
<proteinExistence type="inferred from homology"/>
<dbReference type="GO" id="GO:0071972">
    <property type="term" value="F:peptidoglycan L,D-transpeptidase activity"/>
    <property type="evidence" value="ECO:0007669"/>
    <property type="project" value="TreeGrafter"/>
</dbReference>
<dbReference type="EC" id="3.4.16.4" evidence="14"/>
<keyword evidence="6 14" id="KW-0645">Protease</keyword>
<evidence type="ECO:0000256" key="11">
    <source>
        <dbReference type="ARBA" id="ARBA00022989"/>
    </source>
</evidence>
<dbReference type="InterPro" id="IPR036138">
    <property type="entry name" value="PBP_dimer_sf"/>
</dbReference>
<evidence type="ECO:0000256" key="14">
    <source>
        <dbReference type="HAMAP-Rule" id="MF_02081"/>
    </source>
</evidence>
<keyword evidence="19" id="KW-1185">Reference proteome</keyword>
<evidence type="ECO:0000256" key="3">
    <source>
        <dbReference type="ARBA" id="ARBA00022475"/>
    </source>
</evidence>
<feature type="transmembrane region" description="Helical" evidence="14">
    <location>
        <begin position="15"/>
        <end position="38"/>
    </location>
</feature>
<evidence type="ECO:0000256" key="5">
    <source>
        <dbReference type="ARBA" id="ARBA00022645"/>
    </source>
</evidence>
<comment type="caution">
    <text evidence="18">The sequence shown here is derived from an EMBL/GenBank/DDBJ whole genome shotgun (WGS) entry which is preliminary data.</text>
</comment>
<dbReference type="SUPFAM" id="SSF56519">
    <property type="entry name" value="Penicillin binding protein dimerisation domain"/>
    <property type="match status" value="1"/>
</dbReference>
<evidence type="ECO:0000256" key="9">
    <source>
        <dbReference type="ARBA" id="ARBA00022960"/>
    </source>
</evidence>
<evidence type="ECO:0000256" key="7">
    <source>
        <dbReference type="ARBA" id="ARBA00022692"/>
    </source>
</evidence>
<keyword evidence="5 14" id="KW-0121">Carboxypeptidase</keyword>
<dbReference type="PANTHER" id="PTHR30627">
    <property type="entry name" value="PEPTIDOGLYCAN D,D-TRANSPEPTIDASE"/>
    <property type="match status" value="1"/>
</dbReference>
<dbReference type="Pfam" id="PF03717">
    <property type="entry name" value="PBP_dimer"/>
    <property type="match status" value="1"/>
</dbReference>
<feature type="domain" description="Penicillin-binding protein transpeptidase" evidence="16">
    <location>
        <begin position="273"/>
        <end position="611"/>
    </location>
</feature>
<name>A0A918JPZ6_9BURK</name>
<evidence type="ECO:0000256" key="4">
    <source>
        <dbReference type="ARBA" id="ARBA00022519"/>
    </source>
</evidence>
<keyword evidence="13 14" id="KW-0961">Cell wall biogenesis/degradation</keyword>
<feature type="compositionally biased region" description="Polar residues" evidence="15">
    <location>
        <begin position="675"/>
        <end position="685"/>
    </location>
</feature>
<feature type="domain" description="Penicillin-binding protein dimerisation" evidence="17">
    <location>
        <begin position="62"/>
        <end position="237"/>
    </location>
</feature>
<dbReference type="GO" id="GO:0006508">
    <property type="term" value="P:proteolysis"/>
    <property type="evidence" value="ECO:0007669"/>
    <property type="project" value="UniProtKB-KW"/>
</dbReference>
<keyword evidence="4 14" id="KW-0997">Cell inner membrane</keyword>
<evidence type="ECO:0000313" key="19">
    <source>
        <dbReference type="Proteomes" id="UP000608345"/>
    </source>
</evidence>
<evidence type="ECO:0000256" key="15">
    <source>
        <dbReference type="SAM" id="MobiDB-lite"/>
    </source>
</evidence>
<dbReference type="NCBIfam" id="TIGR03423">
    <property type="entry name" value="pbp2_mrdA"/>
    <property type="match status" value="1"/>
</dbReference>
<comment type="caution">
    <text evidence="14">Lacks conserved residue(s) required for the propagation of feature annotation.</text>
</comment>
<dbReference type="Pfam" id="PF00905">
    <property type="entry name" value="Transpeptidase"/>
    <property type="match status" value="1"/>
</dbReference>
<feature type="region of interest" description="Disordered" evidence="15">
    <location>
        <begin position="632"/>
        <end position="685"/>
    </location>
</feature>
<evidence type="ECO:0000256" key="12">
    <source>
        <dbReference type="ARBA" id="ARBA00023136"/>
    </source>
</evidence>
<keyword evidence="8 14" id="KW-0378">Hydrolase</keyword>
<keyword evidence="12 14" id="KW-0472">Membrane</keyword>
<dbReference type="HAMAP" id="MF_02081">
    <property type="entry name" value="MrdA_transpept"/>
    <property type="match status" value="1"/>
</dbReference>
<keyword evidence="11 14" id="KW-1133">Transmembrane helix</keyword>
<sequence>MFEFRKQALVQRRQLITRVVVAVLFVLLCFGILVNRLWVLQVERYQGLSERAERNRITLVPITPRRGDIVDRNGVVLARSHRDYTLEMVRGQVGDIPKMLEQLEQIIHLSPLELRRFKRRLGSSNRFASVLLKSNLTDDEAATFAAHSYKFKGVSLKARWVREYPEGESAAHVIGYVGRISERDQEQLEEKGLEGNYRGTEVIGKKGIEASYEERLHGKTGWEEVEIAASGKPVRVLKRTDPIPGDNLRLSLDMGLQKLVEGIYNDPKNPQRGALVAIDPRNGQVLAYVSAPSYDPNLFVDGIDVENWRRLSDSPDHPLIDRPIYGTFPIGSTYKPFVALAALKLGVRDPNAKIPDPGYFEYGGQRFRNAGGAAYGPTNMHKAIVVSSDTYFFSLGPLIGVDALHDFAQQFGFGKKTGIDLMHEKKGILPSREWKKNSFRSPAQQKWIPGDTISVSVGQGYNSLTITQLAQATATLAANGVYTKPHLVNWIENPVLKKVEQTVSEPEYKVDVAQEHIDLVKSALAEVNAKGTARRIFAGTNYDSAGKTGTAQVFSLKGTKYKAEALNKRLHDHALYMGFAPVENPQIAVALIVENGGWGSSVAAPIARKVFDYWLAPERANIPEYIPSFEDMEQQEEISPDLVLPEDIPANPDDKAPGHTPEILAPVETNRNGREGTQNDEAGAR</sequence>
<evidence type="ECO:0000259" key="16">
    <source>
        <dbReference type="Pfam" id="PF00905"/>
    </source>
</evidence>
<dbReference type="EMBL" id="BMYS01000024">
    <property type="protein sequence ID" value="GGW95110.1"/>
    <property type="molecule type" value="Genomic_DNA"/>
</dbReference>
<dbReference type="InterPro" id="IPR005311">
    <property type="entry name" value="PBP_dimer"/>
</dbReference>
<dbReference type="Gene3D" id="3.40.710.10">
    <property type="entry name" value="DD-peptidase/beta-lactamase superfamily"/>
    <property type="match status" value="1"/>
</dbReference>
<keyword evidence="7 14" id="KW-0812">Transmembrane</keyword>
<keyword evidence="10 14" id="KW-0573">Peptidoglycan synthesis</keyword>
<keyword evidence="9 14" id="KW-0133">Cell shape</keyword>
<dbReference type="RefSeq" id="WP_189385942.1">
    <property type="nucleotide sequence ID" value="NZ_BAABFY010000044.1"/>
</dbReference>
<dbReference type="GO" id="GO:0009002">
    <property type="term" value="F:serine-type D-Ala-D-Ala carboxypeptidase activity"/>
    <property type="evidence" value="ECO:0007669"/>
    <property type="project" value="UniProtKB-UniRule"/>
</dbReference>
<dbReference type="InterPro" id="IPR001460">
    <property type="entry name" value="PCN-bd_Tpept"/>
</dbReference>
<comment type="function">
    <text evidence="14">Catalyzes cross-linking of the peptidoglycan cell wall.</text>
</comment>
<dbReference type="AlphaFoldDB" id="A0A918JPZ6"/>
<dbReference type="SUPFAM" id="SSF56601">
    <property type="entry name" value="beta-lactamase/transpeptidase-like"/>
    <property type="match status" value="1"/>
</dbReference>
<organism evidence="18 19">
    <name type="scientific">Advenella faeciporci</name>
    <dbReference type="NCBI Taxonomy" id="797535"/>
    <lineage>
        <taxon>Bacteria</taxon>
        <taxon>Pseudomonadati</taxon>
        <taxon>Pseudomonadota</taxon>
        <taxon>Betaproteobacteria</taxon>
        <taxon>Burkholderiales</taxon>
        <taxon>Alcaligenaceae</taxon>
    </lineage>
</organism>
<dbReference type="InterPro" id="IPR017790">
    <property type="entry name" value="Penicillin-binding_protein_2"/>
</dbReference>
<dbReference type="GO" id="GO:0071555">
    <property type="term" value="P:cell wall organization"/>
    <property type="evidence" value="ECO:0007669"/>
    <property type="project" value="UniProtKB-KW"/>
</dbReference>
<keyword evidence="3 14" id="KW-1003">Cell membrane</keyword>
<comment type="pathway">
    <text evidence="14">Cell wall biogenesis; peptidoglycan biosynthesis.</text>
</comment>